<dbReference type="SUPFAM" id="SSF54637">
    <property type="entry name" value="Thioesterase/thiol ester dehydrase-isomerase"/>
    <property type="match status" value="1"/>
</dbReference>
<sequence length="157" mass="17506">MDKDALTIDAYARLVGQEVGTSGWIAIDQPRIDSFADATLDRQYIHVDPARAKDSPFGGTIAHGFLSVSLLSRMLFDVLPKFRDVDLNVNYGMNRLRFLSPVKCGSRIRGRFVLTDVETRSAGQVLLTHEVTVEIEHGPRPALVAEWLILLTQGQRD</sequence>
<dbReference type="OrthoDB" id="9801735at2"/>
<dbReference type="InterPro" id="IPR002539">
    <property type="entry name" value="MaoC-like_dom"/>
</dbReference>
<dbReference type="EMBL" id="QJJK01000007">
    <property type="protein sequence ID" value="PXW57385.1"/>
    <property type="molecule type" value="Genomic_DNA"/>
</dbReference>
<dbReference type="PANTHER" id="PTHR42993">
    <property type="entry name" value="MAOC-LIKE DEHYDRATASE DOMAIN-CONTAINING PROTEIN"/>
    <property type="match status" value="1"/>
</dbReference>
<evidence type="ECO:0000313" key="2">
    <source>
        <dbReference type="EMBL" id="PXW57385.1"/>
    </source>
</evidence>
<name>A0A2V3U3T1_9HYPH</name>
<dbReference type="PANTHER" id="PTHR42993:SF1">
    <property type="entry name" value="MAOC-LIKE DEHYDRATASE DOMAIN-CONTAINING PROTEIN"/>
    <property type="match status" value="1"/>
</dbReference>
<proteinExistence type="predicted"/>
<evidence type="ECO:0000313" key="3">
    <source>
        <dbReference type="Proteomes" id="UP000248021"/>
    </source>
</evidence>
<dbReference type="AlphaFoldDB" id="A0A2V3U3T1"/>
<dbReference type="CDD" id="cd03450">
    <property type="entry name" value="NodN"/>
    <property type="match status" value="1"/>
</dbReference>
<keyword evidence="3" id="KW-1185">Reference proteome</keyword>
<dbReference type="InterPro" id="IPR029069">
    <property type="entry name" value="HotDog_dom_sf"/>
</dbReference>
<dbReference type="Gene3D" id="3.10.129.10">
    <property type="entry name" value="Hotdog Thioesterase"/>
    <property type="match status" value="1"/>
</dbReference>
<feature type="domain" description="MaoC-like" evidence="1">
    <location>
        <begin position="14"/>
        <end position="131"/>
    </location>
</feature>
<dbReference type="Pfam" id="PF01575">
    <property type="entry name" value="MaoC_dehydratas"/>
    <property type="match status" value="1"/>
</dbReference>
<gene>
    <name evidence="2" type="ORF">C7450_107426</name>
</gene>
<protein>
    <submittedName>
        <fullName evidence="2">Acyl dehydratase</fullName>
    </submittedName>
</protein>
<dbReference type="InterPro" id="IPR039375">
    <property type="entry name" value="NodN-like"/>
</dbReference>
<evidence type="ECO:0000259" key="1">
    <source>
        <dbReference type="Pfam" id="PF01575"/>
    </source>
</evidence>
<reference evidence="2 3" key="1">
    <citation type="submission" date="2018-05" db="EMBL/GenBank/DDBJ databases">
        <title>Genomic Encyclopedia of Type Strains, Phase IV (KMG-IV): sequencing the most valuable type-strain genomes for metagenomic binning, comparative biology and taxonomic classification.</title>
        <authorList>
            <person name="Goeker M."/>
        </authorList>
    </citation>
    <scope>NUCLEOTIDE SEQUENCE [LARGE SCALE GENOMIC DNA]</scope>
    <source>
        <strain evidence="2 3">DSM 6462</strain>
    </source>
</reference>
<comment type="caution">
    <text evidence="2">The sequence shown here is derived from an EMBL/GenBank/DDBJ whole genome shotgun (WGS) entry which is preliminary data.</text>
</comment>
<organism evidence="2 3">
    <name type="scientific">Chelatococcus asaccharovorans</name>
    <dbReference type="NCBI Taxonomy" id="28210"/>
    <lineage>
        <taxon>Bacteria</taxon>
        <taxon>Pseudomonadati</taxon>
        <taxon>Pseudomonadota</taxon>
        <taxon>Alphaproteobacteria</taxon>
        <taxon>Hyphomicrobiales</taxon>
        <taxon>Chelatococcaceae</taxon>
        <taxon>Chelatococcus</taxon>
    </lineage>
</organism>
<accession>A0A2V3U3T1</accession>
<dbReference type="Proteomes" id="UP000248021">
    <property type="component" value="Unassembled WGS sequence"/>
</dbReference>